<evidence type="ECO:0000256" key="9">
    <source>
        <dbReference type="ARBA" id="ARBA00023136"/>
    </source>
</evidence>
<dbReference type="Ensembl" id="ENSAPLT00020015521.1">
    <property type="protein sequence ID" value="ENSAPLP00020014407.1"/>
    <property type="gene ID" value="ENSAPLG00020010501.1"/>
</dbReference>
<evidence type="ECO:0000256" key="4">
    <source>
        <dbReference type="ARBA" id="ARBA00022452"/>
    </source>
</evidence>
<organism evidence="12 13">
    <name type="scientific">Anas platyrhynchos</name>
    <name type="common">Mallard</name>
    <name type="synonym">Anas boschas</name>
    <dbReference type="NCBI Taxonomy" id="8839"/>
    <lineage>
        <taxon>Eukaryota</taxon>
        <taxon>Metazoa</taxon>
        <taxon>Chordata</taxon>
        <taxon>Craniata</taxon>
        <taxon>Vertebrata</taxon>
        <taxon>Euteleostomi</taxon>
        <taxon>Archelosauria</taxon>
        <taxon>Archosauria</taxon>
        <taxon>Dinosauria</taxon>
        <taxon>Saurischia</taxon>
        <taxon>Theropoda</taxon>
        <taxon>Coelurosauria</taxon>
        <taxon>Aves</taxon>
        <taxon>Neognathae</taxon>
        <taxon>Galloanserae</taxon>
        <taxon>Anseriformes</taxon>
        <taxon>Anatidae</taxon>
        <taxon>Anatinae</taxon>
        <taxon>Anas</taxon>
    </lineage>
</organism>
<reference evidence="12" key="1">
    <citation type="submission" date="2019-08" db="EMBL/GenBank/DDBJ databases">
        <title>Three high-quality genomes provides insights into domestication of ducks.</title>
        <authorList>
            <person name="Hou Z.C."/>
            <person name="Zhu F."/>
            <person name="Yin Z.T."/>
            <person name="Zhang F."/>
        </authorList>
    </citation>
    <scope>NUCLEOTIDE SEQUENCE [LARGE SCALE GENOMIC DNA]</scope>
</reference>
<feature type="region of interest" description="Disordered" evidence="10">
    <location>
        <begin position="486"/>
        <end position="536"/>
    </location>
</feature>
<dbReference type="InterPro" id="IPR023614">
    <property type="entry name" value="Porin_dom_sf"/>
</dbReference>
<feature type="transmembrane region" description="Helical" evidence="11">
    <location>
        <begin position="428"/>
        <end position="452"/>
    </location>
</feature>
<evidence type="ECO:0000256" key="5">
    <source>
        <dbReference type="ARBA" id="ARBA00022692"/>
    </source>
</evidence>
<keyword evidence="3" id="KW-0813">Transport</keyword>
<dbReference type="Gene3D" id="2.40.160.10">
    <property type="entry name" value="Porin"/>
    <property type="match status" value="1"/>
</dbReference>
<dbReference type="InterPro" id="IPR037930">
    <property type="entry name" value="Tom40"/>
</dbReference>
<keyword evidence="9 11" id="KW-0472">Membrane</keyword>
<comment type="similarity">
    <text evidence="2">Belongs to the Tom40 family.</text>
</comment>
<evidence type="ECO:0000256" key="3">
    <source>
        <dbReference type="ARBA" id="ARBA00022448"/>
    </source>
</evidence>
<feature type="region of interest" description="Disordered" evidence="10">
    <location>
        <begin position="379"/>
        <end position="408"/>
    </location>
</feature>
<evidence type="ECO:0000313" key="12">
    <source>
        <dbReference type="Ensembl" id="ENSAPLP00020014407.1"/>
    </source>
</evidence>
<keyword evidence="7" id="KW-0653">Protein transport</keyword>
<name>A0A8B9T2G7_ANAPL</name>
<evidence type="ECO:0000256" key="11">
    <source>
        <dbReference type="SAM" id="Phobius"/>
    </source>
</evidence>
<reference evidence="12" key="2">
    <citation type="submission" date="2025-08" db="UniProtKB">
        <authorList>
            <consortium name="Ensembl"/>
        </authorList>
    </citation>
    <scope>IDENTIFICATION</scope>
</reference>
<evidence type="ECO:0000256" key="1">
    <source>
        <dbReference type="ARBA" id="ARBA00004374"/>
    </source>
</evidence>
<dbReference type="Pfam" id="PF01459">
    <property type="entry name" value="Porin_3"/>
    <property type="match status" value="1"/>
</dbReference>
<evidence type="ECO:0000313" key="13">
    <source>
        <dbReference type="Proteomes" id="UP000694400"/>
    </source>
</evidence>
<feature type="compositionally biased region" description="Low complexity" evidence="10">
    <location>
        <begin position="272"/>
        <end position="281"/>
    </location>
</feature>
<accession>A0A8B9T2G7</accession>
<dbReference type="Proteomes" id="UP000694400">
    <property type="component" value="Chromosome 32"/>
</dbReference>
<feature type="region of interest" description="Disordered" evidence="10">
    <location>
        <begin position="246"/>
        <end position="289"/>
    </location>
</feature>
<dbReference type="GO" id="GO:0005741">
    <property type="term" value="C:mitochondrial outer membrane"/>
    <property type="evidence" value="ECO:0007669"/>
    <property type="project" value="UniProtKB-SubCell"/>
</dbReference>
<dbReference type="GO" id="GO:0030150">
    <property type="term" value="P:protein import into mitochondrial matrix"/>
    <property type="evidence" value="ECO:0007669"/>
    <property type="project" value="InterPro"/>
</dbReference>
<keyword evidence="4" id="KW-1134">Transmembrane beta strand</keyword>
<evidence type="ECO:0000256" key="2">
    <source>
        <dbReference type="ARBA" id="ARBA00010510"/>
    </source>
</evidence>
<evidence type="ECO:0000256" key="7">
    <source>
        <dbReference type="ARBA" id="ARBA00022927"/>
    </source>
</evidence>
<protein>
    <submittedName>
        <fullName evidence="12">Translocase of outer mitochondrial membrane 40 like</fullName>
    </submittedName>
</protein>
<evidence type="ECO:0000256" key="8">
    <source>
        <dbReference type="ARBA" id="ARBA00023128"/>
    </source>
</evidence>
<dbReference type="InterPro" id="IPR027246">
    <property type="entry name" value="Porin_Euk/Tom40"/>
</dbReference>
<feature type="compositionally biased region" description="Gly residues" evidence="10">
    <location>
        <begin position="379"/>
        <end position="390"/>
    </location>
</feature>
<evidence type="ECO:0000256" key="10">
    <source>
        <dbReference type="SAM" id="MobiDB-lite"/>
    </source>
</evidence>
<dbReference type="CDD" id="cd07305">
    <property type="entry name" value="Porin3_Tom40"/>
    <property type="match status" value="1"/>
</dbReference>
<keyword evidence="11" id="KW-1133">Transmembrane helix</keyword>
<reference evidence="12" key="3">
    <citation type="submission" date="2025-09" db="UniProtKB">
        <authorList>
            <consortium name="Ensembl"/>
        </authorList>
    </citation>
    <scope>IDENTIFICATION</scope>
</reference>
<dbReference type="PANTHER" id="PTHR10802">
    <property type="entry name" value="MITOCHONDRIAL IMPORT RECEPTOR SUBUNIT TOM40"/>
    <property type="match status" value="1"/>
</dbReference>
<dbReference type="AlphaFoldDB" id="A0A8B9T2G7"/>
<feature type="region of interest" description="Disordered" evidence="10">
    <location>
        <begin position="302"/>
        <end position="339"/>
    </location>
</feature>
<evidence type="ECO:0000256" key="6">
    <source>
        <dbReference type="ARBA" id="ARBA00022787"/>
    </source>
</evidence>
<keyword evidence="6" id="KW-1000">Mitochondrion outer membrane</keyword>
<feature type="region of interest" description="Disordered" evidence="10">
    <location>
        <begin position="1"/>
        <end position="24"/>
    </location>
</feature>
<dbReference type="GO" id="GO:0008320">
    <property type="term" value="F:protein transmembrane transporter activity"/>
    <property type="evidence" value="ECO:0007669"/>
    <property type="project" value="InterPro"/>
</dbReference>
<proteinExistence type="inferred from homology"/>
<sequence length="536" mass="57319">MGNALGPAAPRAPRRGGALGNPGSFDELHRQCKEVFPQQMEGVKLIVNKALSSHFQVTHTVHMSTLGASNYHFNATFVGDRQLGPTEAFPTLVGDMDNSGSLNAQVLHLVAERLRTKAVFQTQQAKFLTWQFDGEYRGDDCTATLTLGNPDLLGESVILVAHFLQSVTPRLVLGGEMVYHRRPGEEGAILTLAGKYTAPNWVATLNVGYGGAHASYYHRANEQVQVGVELEANTRLQDTTFRLRLPAQPAAGQRRLQRAPGQQLERGGGAGEEAAPAARHPGSGRLPQPLEESLPLRLQRHRGLRGAARPPPPCSGSHRAAGGAAPGPPPRDGDRVWGLSPSGAAFGLRGGCWRRRWPRFFPPPPLHTHPRLRREVLRGPGGGHGGGAGGTRRCPQGGSCGGWKNKKSFTLPPKARRWSGTPGGCGRVVFFVFFLGGAFFLGGGIWGTRALADDLGEQRRHGGEVLDVQDLPRVLHLQRLQLRQQQQQLGVEEPLGRGGGKKAPGGRPRVTGGGGGHAPRAPTCPRAWGAGGRCSS</sequence>
<comment type="subcellular location">
    <subcellularLocation>
        <location evidence="1">Mitochondrion outer membrane</location>
        <topology evidence="1">Multi-pass membrane protein</topology>
    </subcellularLocation>
</comment>
<keyword evidence="8" id="KW-0496">Mitochondrion</keyword>
<keyword evidence="5 11" id="KW-0812">Transmembrane</keyword>
<feature type="compositionally biased region" description="Low complexity" evidence="10">
    <location>
        <begin position="1"/>
        <end position="11"/>
    </location>
</feature>